<organism evidence="3 4">
    <name type="scientific">Noviherbaspirillum album</name>
    <dbReference type="NCBI Taxonomy" id="3080276"/>
    <lineage>
        <taxon>Bacteria</taxon>
        <taxon>Pseudomonadati</taxon>
        <taxon>Pseudomonadota</taxon>
        <taxon>Betaproteobacteria</taxon>
        <taxon>Burkholderiales</taxon>
        <taxon>Oxalobacteraceae</taxon>
        <taxon>Noviherbaspirillum</taxon>
    </lineage>
</organism>
<name>A0ABU6JAT6_9BURK</name>
<reference evidence="3 4" key="1">
    <citation type="submission" date="2023-10" db="EMBL/GenBank/DDBJ databases">
        <title>Noviherbaspirillum sp. CPCC 100848 genome assembly.</title>
        <authorList>
            <person name="Li X.Y."/>
            <person name="Fang X.M."/>
        </authorList>
    </citation>
    <scope>NUCLEOTIDE SEQUENCE [LARGE SCALE GENOMIC DNA]</scope>
    <source>
        <strain evidence="3 4">CPCC 100848</strain>
    </source>
</reference>
<dbReference type="RefSeq" id="WP_326507356.1">
    <property type="nucleotide sequence ID" value="NZ_JAWIIV010000012.1"/>
</dbReference>
<feature type="transmembrane region" description="Helical" evidence="2">
    <location>
        <begin position="15"/>
        <end position="35"/>
    </location>
</feature>
<evidence type="ECO:0000313" key="3">
    <source>
        <dbReference type="EMBL" id="MEC4720643.1"/>
    </source>
</evidence>
<evidence type="ECO:0000256" key="2">
    <source>
        <dbReference type="SAM" id="Phobius"/>
    </source>
</evidence>
<keyword evidence="2" id="KW-0812">Transmembrane</keyword>
<comment type="caution">
    <text evidence="3">The sequence shown here is derived from an EMBL/GenBank/DDBJ whole genome shotgun (WGS) entry which is preliminary data.</text>
</comment>
<accession>A0ABU6JAT6</accession>
<keyword evidence="4" id="KW-1185">Reference proteome</keyword>
<gene>
    <name evidence="3" type="ORF">RY831_15875</name>
</gene>
<dbReference type="Proteomes" id="UP001352263">
    <property type="component" value="Unassembled WGS sequence"/>
</dbReference>
<proteinExistence type="predicted"/>
<evidence type="ECO:0008006" key="5">
    <source>
        <dbReference type="Google" id="ProtNLM"/>
    </source>
</evidence>
<protein>
    <recommendedName>
        <fullName evidence="5">Transmembrane protein</fullName>
    </recommendedName>
</protein>
<sequence length="67" mass="7580">MTWFHALPWQWLESLAMVLFWTLVIVLALAPINYLRDQLNEQMQESDPSLPQADAAGRTASGLHGKT</sequence>
<evidence type="ECO:0000313" key="4">
    <source>
        <dbReference type="Proteomes" id="UP001352263"/>
    </source>
</evidence>
<keyword evidence="2" id="KW-1133">Transmembrane helix</keyword>
<evidence type="ECO:0000256" key="1">
    <source>
        <dbReference type="SAM" id="MobiDB-lite"/>
    </source>
</evidence>
<feature type="region of interest" description="Disordered" evidence="1">
    <location>
        <begin position="45"/>
        <end position="67"/>
    </location>
</feature>
<keyword evidence="2" id="KW-0472">Membrane</keyword>
<dbReference type="EMBL" id="JAWIIV010000012">
    <property type="protein sequence ID" value="MEC4720643.1"/>
    <property type="molecule type" value="Genomic_DNA"/>
</dbReference>